<dbReference type="CDD" id="cd00306">
    <property type="entry name" value="Peptidases_S8_S53"/>
    <property type="match status" value="1"/>
</dbReference>
<feature type="active site" description="Charge relay system" evidence="5">
    <location>
        <position position="136"/>
    </location>
</feature>
<proteinExistence type="inferred from homology"/>
<keyword evidence="3 5" id="KW-0378">Hydrolase</keyword>
<dbReference type="SUPFAM" id="SSF52743">
    <property type="entry name" value="Subtilisin-like"/>
    <property type="match status" value="1"/>
</dbReference>
<evidence type="ECO:0000256" key="3">
    <source>
        <dbReference type="ARBA" id="ARBA00022801"/>
    </source>
</evidence>
<dbReference type="AlphaFoldDB" id="A0A502F7J3"/>
<feature type="domain" description="Peptidase S8/S53" evidence="6">
    <location>
        <begin position="93"/>
        <end position="311"/>
    </location>
</feature>
<dbReference type="GO" id="GO:0004252">
    <property type="term" value="F:serine-type endopeptidase activity"/>
    <property type="evidence" value="ECO:0007669"/>
    <property type="project" value="UniProtKB-UniRule"/>
</dbReference>
<dbReference type="EMBL" id="RCZH01000001">
    <property type="protein sequence ID" value="TPG45338.1"/>
    <property type="molecule type" value="Genomic_DNA"/>
</dbReference>
<evidence type="ECO:0000259" key="6">
    <source>
        <dbReference type="Pfam" id="PF00082"/>
    </source>
</evidence>
<comment type="similarity">
    <text evidence="1 5">Belongs to the peptidase S8 family.</text>
</comment>
<dbReference type="OrthoDB" id="9798386at2"/>
<keyword evidence="8" id="KW-1185">Reference proteome</keyword>
<dbReference type="PANTHER" id="PTHR43806:SF67">
    <property type="entry name" value="EGF-LIKE DOMAIN-CONTAINING PROTEIN"/>
    <property type="match status" value="1"/>
</dbReference>
<dbReference type="PROSITE" id="PS00137">
    <property type="entry name" value="SUBTILASE_HIS"/>
    <property type="match status" value="1"/>
</dbReference>
<evidence type="ECO:0000256" key="4">
    <source>
        <dbReference type="ARBA" id="ARBA00022825"/>
    </source>
</evidence>
<dbReference type="Gene3D" id="3.40.50.200">
    <property type="entry name" value="Peptidase S8/S53 domain"/>
    <property type="match status" value="1"/>
</dbReference>
<dbReference type="InterPro" id="IPR023827">
    <property type="entry name" value="Peptidase_S8_Asp-AS"/>
</dbReference>
<keyword evidence="4 5" id="KW-0720">Serine protease</keyword>
<feature type="active site" description="Charge relay system" evidence="5">
    <location>
        <position position="295"/>
    </location>
</feature>
<dbReference type="InterPro" id="IPR036852">
    <property type="entry name" value="Peptidase_S8/S53_dom_sf"/>
</dbReference>
<feature type="active site" description="Charge relay system" evidence="5">
    <location>
        <position position="102"/>
    </location>
</feature>
<dbReference type="GO" id="GO:0006508">
    <property type="term" value="P:proteolysis"/>
    <property type="evidence" value="ECO:0007669"/>
    <property type="project" value="UniProtKB-KW"/>
</dbReference>
<dbReference type="PRINTS" id="PR00723">
    <property type="entry name" value="SUBTILISIN"/>
</dbReference>
<evidence type="ECO:0000256" key="2">
    <source>
        <dbReference type="ARBA" id="ARBA00022670"/>
    </source>
</evidence>
<accession>A0A502F7J3</accession>
<dbReference type="RefSeq" id="WP_140503047.1">
    <property type="nucleotide sequence ID" value="NZ_RCZH01000001.1"/>
</dbReference>
<evidence type="ECO:0000256" key="5">
    <source>
        <dbReference type="PROSITE-ProRule" id="PRU01240"/>
    </source>
</evidence>
<organism evidence="7 8">
    <name type="scientific">Flavobacterium pectinovorum</name>
    <dbReference type="NCBI Taxonomy" id="29533"/>
    <lineage>
        <taxon>Bacteria</taxon>
        <taxon>Pseudomonadati</taxon>
        <taxon>Bacteroidota</taxon>
        <taxon>Flavobacteriia</taxon>
        <taxon>Flavobacteriales</taxon>
        <taxon>Flavobacteriaceae</taxon>
        <taxon>Flavobacterium</taxon>
    </lineage>
</organism>
<dbReference type="PROSITE" id="PS00136">
    <property type="entry name" value="SUBTILASE_ASP"/>
    <property type="match status" value="1"/>
</dbReference>
<dbReference type="InterPro" id="IPR022398">
    <property type="entry name" value="Peptidase_S8_His-AS"/>
</dbReference>
<dbReference type="Proteomes" id="UP000319700">
    <property type="component" value="Unassembled WGS sequence"/>
</dbReference>
<name>A0A502F7J3_9FLAO</name>
<keyword evidence="2 5" id="KW-0645">Protease</keyword>
<dbReference type="Pfam" id="PF00082">
    <property type="entry name" value="Peptidase_S8"/>
    <property type="match status" value="1"/>
</dbReference>
<sequence>MAQFKVLANKLNVRITPVIDFANKSNIGEVILKDSIHESTEQHENILGVWHKINDGWANEKWLSEEQLLFSKSQIIDYNILSLLPQETKKTNGQGITVGILDSGLFRHEAFAKTKITGANFVDSNKDFEDNSRDSHGTFVSGIIAAGICEDFKMKGIATNVSLLIAKIGNEFSISDSDSVFNALNWIVDQQPDIINCSFSFAPLDKSRFESILSSNKAKGIIWVAAGQDGPGVFDKKIFYPALNSNVIAVGSLESKDLDSRKISDINSHIKYIVPQFPFKSTDIFDTYSDAKGSSFASALVTGNLALIKSSLKLKGSMDITPLACIKILDNYIENLTSAEQLQNPFLIFKR</sequence>
<dbReference type="PANTHER" id="PTHR43806">
    <property type="entry name" value="PEPTIDASE S8"/>
    <property type="match status" value="1"/>
</dbReference>
<evidence type="ECO:0000313" key="8">
    <source>
        <dbReference type="Proteomes" id="UP000319700"/>
    </source>
</evidence>
<dbReference type="InterPro" id="IPR015500">
    <property type="entry name" value="Peptidase_S8_subtilisin-rel"/>
</dbReference>
<dbReference type="InterPro" id="IPR050131">
    <property type="entry name" value="Peptidase_S8_subtilisin-like"/>
</dbReference>
<reference evidence="7 8" key="1">
    <citation type="journal article" date="2019" name="Environ. Microbiol.">
        <title>Species interactions and distinct microbial communities in high Arctic permafrost affected cryosols are associated with the CH4 and CO2 gas fluxes.</title>
        <authorList>
            <person name="Altshuler I."/>
            <person name="Hamel J."/>
            <person name="Turney S."/>
            <person name="Magnuson E."/>
            <person name="Levesque R."/>
            <person name="Greer C."/>
            <person name="Whyte L.G."/>
        </authorList>
    </citation>
    <scope>NUCLEOTIDE SEQUENCE [LARGE SCALE GENOMIC DNA]</scope>
    <source>
        <strain evidence="7 8">42</strain>
    </source>
</reference>
<gene>
    <name evidence="7" type="ORF">EAH81_01685</name>
</gene>
<dbReference type="InterPro" id="IPR000209">
    <property type="entry name" value="Peptidase_S8/S53_dom"/>
</dbReference>
<protein>
    <recommendedName>
        <fullName evidence="6">Peptidase S8/S53 domain-containing protein</fullName>
    </recommendedName>
</protein>
<evidence type="ECO:0000313" key="7">
    <source>
        <dbReference type="EMBL" id="TPG45338.1"/>
    </source>
</evidence>
<dbReference type="PROSITE" id="PS51892">
    <property type="entry name" value="SUBTILASE"/>
    <property type="match status" value="1"/>
</dbReference>
<evidence type="ECO:0000256" key="1">
    <source>
        <dbReference type="ARBA" id="ARBA00011073"/>
    </source>
</evidence>
<comment type="caution">
    <text evidence="7">The sequence shown here is derived from an EMBL/GenBank/DDBJ whole genome shotgun (WGS) entry which is preliminary data.</text>
</comment>